<dbReference type="GO" id="GO:0006337">
    <property type="term" value="P:nucleosome disassembly"/>
    <property type="evidence" value="ECO:0007669"/>
    <property type="project" value="TreeGrafter"/>
</dbReference>
<dbReference type="Gene3D" id="1.10.8.60">
    <property type="match status" value="1"/>
</dbReference>
<keyword evidence="4" id="KW-0103">Bromodomain</keyword>
<organism evidence="10 11">
    <name type="scientific">Lepeophtheirus salmonis</name>
    <name type="common">Salmon louse</name>
    <name type="synonym">Caligus salmonis</name>
    <dbReference type="NCBI Taxonomy" id="72036"/>
    <lineage>
        <taxon>Eukaryota</taxon>
        <taxon>Metazoa</taxon>
        <taxon>Ecdysozoa</taxon>
        <taxon>Arthropoda</taxon>
        <taxon>Crustacea</taxon>
        <taxon>Multicrustacea</taxon>
        <taxon>Hexanauplia</taxon>
        <taxon>Copepoda</taxon>
        <taxon>Siphonostomatoida</taxon>
        <taxon>Caligidae</taxon>
        <taxon>Lepeophtheirus</taxon>
    </lineage>
</organism>
<dbReference type="InterPro" id="IPR027417">
    <property type="entry name" value="P-loop_NTPase"/>
</dbReference>
<feature type="compositionally biased region" description="Basic residues" evidence="8">
    <location>
        <begin position="343"/>
        <end position="359"/>
    </location>
</feature>
<dbReference type="GO" id="GO:0042393">
    <property type="term" value="F:histone binding"/>
    <property type="evidence" value="ECO:0007669"/>
    <property type="project" value="TreeGrafter"/>
</dbReference>
<dbReference type="InterPro" id="IPR003593">
    <property type="entry name" value="AAA+_ATPase"/>
</dbReference>
<evidence type="ECO:0000256" key="6">
    <source>
        <dbReference type="ARBA" id="ARBA00074192"/>
    </source>
</evidence>
<feature type="compositionally biased region" description="Polar residues" evidence="8">
    <location>
        <begin position="360"/>
        <end position="376"/>
    </location>
</feature>
<dbReference type="GO" id="GO:0003682">
    <property type="term" value="F:chromatin binding"/>
    <property type="evidence" value="ECO:0007669"/>
    <property type="project" value="TreeGrafter"/>
</dbReference>
<dbReference type="FunFam" id="3.40.50.300:FF:000061">
    <property type="entry name" value="ATPase family, AAA domain-containing 2"/>
    <property type="match status" value="1"/>
</dbReference>
<dbReference type="OrthoDB" id="5421at2759"/>
<dbReference type="Pfam" id="PF00439">
    <property type="entry name" value="Bromodomain"/>
    <property type="match status" value="1"/>
</dbReference>
<reference evidence="10" key="1">
    <citation type="submission" date="2021-02" db="EMBL/GenBank/DDBJ databases">
        <authorList>
            <person name="Bekaert M."/>
        </authorList>
    </citation>
    <scope>NUCLEOTIDE SEQUENCE</scope>
    <source>
        <strain evidence="10">IoA-00</strain>
    </source>
</reference>
<feature type="compositionally biased region" description="Polar residues" evidence="8">
    <location>
        <begin position="301"/>
        <end position="314"/>
    </location>
</feature>
<dbReference type="InterPro" id="IPR001487">
    <property type="entry name" value="Bromodomain"/>
</dbReference>
<feature type="domain" description="Bromo" evidence="9">
    <location>
        <begin position="932"/>
        <end position="1002"/>
    </location>
</feature>
<feature type="compositionally biased region" description="Basic and acidic residues" evidence="8">
    <location>
        <begin position="215"/>
        <end position="226"/>
    </location>
</feature>
<sequence>MGTTRRGCVFSTEEDEEDGGGISSTRRSRRRRRLPGITEETQDEEEGIEPQEVEEDEEGVESPPFYQNKRIRLSRSHIRRIARRKEEEKHEQMEFELRYSKDLRSRRRHSSYSCVTNSVSPRRNNQKRSLEENDNEEGTAHIHSRYLRTRHQKSLRESPDEEDEREEESEEEPVKSSKRKFKRKCSKPNGIKAFESEDEEIKDEEPLSTKYVKSSRSERNEEEKENSSYLENMSNKEALLNGVSDDKGSLSSENILRRSTRSRRSNQKYEISDASDGDIGRRSSLRNKEKKEITHNREKSSIQSRIPVNRLTYTSSSRRRLNGAPSNLARSSSEDEMKEVNKSQRRSSKYNMRVNRRATNRYSTGNGVSTRNSNRIAKSIHKKKISYGSDSDDSDSSTSSPSADENLEMALFKDRKKVGSSMADVSPMDLDLSVSFDSVRGINEHINSLKEMVIFPLLYPELFSKYEITPPRGVLFYGPPGTGKTLVARALASEISKEGKKVAFFMRKGADCLSKWIGESERQLRLLFDQAYLMRPSIIFFDEIDGLAPIRSSRQDQIHSSIVSTLLALMDGLDNRGEIIVVGATNRIDSIDPALRRPGRFDRELRFSLPTRNARKEILELHVKKWEPQLKEEVLDHLADSTIGYCGADLKGLCGEAALIALRRRYPQVYKTTEKLNVDFQKIQVVKEDFDKAIKNMIPSSHRIADQFQSPLPLHIRPLLNTVYAKICHDIDIIYPVDDAFRPRVLICADGVGHGQTTYLGPAILHHLERLPAQKLDIPALFSNSARTPEEALSQIIREAKRALPGILYIPHISKLWSTVSDTVHKTFLSMIHDIPPTAQLFILAISDDCYSDLPIEIQELFLNSHKEVFTMELPGEKERSEFFQPVFSGAVAPVTVIQSCHEEEEEETLTVVSSHSKQRKIFMRDVHMKIYREQKFFMFRSPVDLDEVYDYLDLITHPMDFDAMLVKLDNGEYQCAKDFLDDIDLIVDNAINYNSDLNYETNKIICHRATALRDFTYALVKQEMDTDFEEECREISERRKKSNDAEEAISSLDASNNAPCTSPVASTSEVNQNTTSTMIADDNNDLITTGIRIDTQKLQERKLELVKATKGFSVERLERVLARCLNIINSYMSESDRTQLPADLQVQIDIIKTQQQRILR</sequence>
<evidence type="ECO:0000256" key="1">
    <source>
        <dbReference type="ARBA" id="ARBA00006914"/>
    </source>
</evidence>
<protein>
    <recommendedName>
        <fullName evidence="6">Tat-binding homolog 7</fullName>
    </recommendedName>
    <alternativeName>
        <fullName evidence="7">Lin-48 expression abnormal protein 1</fullName>
    </alternativeName>
</protein>
<gene>
    <name evidence="10" type="ORF">LSAA_4531</name>
</gene>
<dbReference type="EMBL" id="HG994593">
    <property type="protein sequence ID" value="CAF2846669.1"/>
    <property type="molecule type" value="Genomic_DNA"/>
</dbReference>
<dbReference type="InterPro" id="IPR003959">
    <property type="entry name" value="ATPase_AAA_core"/>
</dbReference>
<dbReference type="InterPro" id="IPR036427">
    <property type="entry name" value="Bromodomain-like_sf"/>
</dbReference>
<evidence type="ECO:0000256" key="4">
    <source>
        <dbReference type="ARBA" id="ARBA00023117"/>
    </source>
</evidence>
<accession>A0A7R8CK37</accession>
<comment type="similarity">
    <text evidence="1">Belongs to the AAA ATPase family.</text>
</comment>
<proteinExistence type="inferred from homology"/>
<dbReference type="PANTHER" id="PTHR23069">
    <property type="entry name" value="AAA DOMAIN-CONTAINING"/>
    <property type="match status" value="1"/>
</dbReference>
<feature type="region of interest" description="Disordered" evidence="8">
    <location>
        <begin position="1"/>
        <end position="69"/>
    </location>
</feature>
<dbReference type="PROSITE" id="PS00633">
    <property type="entry name" value="BROMODOMAIN_1"/>
    <property type="match status" value="1"/>
</dbReference>
<dbReference type="PROSITE" id="PS00674">
    <property type="entry name" value="AAA"/>
    <property type="match status" value="1"/>
</dbReference>
<evidence type="ECO:0000256" key="5">
    <source>
        <dbReference type="ARBA" id="ARBA00057193"/>
    </source>
</evidence>
<keyword evidence="10" id="KW-0378">Hydrolase</keyword>
<dbReference type="Proteomes" id="UP000675881">
    <property type="component" value="Chromosome 14"/>
</dbReference>
<dbReference type="Pfam" id="PF00004">
    <property type="entry name" value="AAA"/>
    <property type="match status" value="1"/>
</dbReference>
<dbReference type="Gene3D" id="1.20.920.10">
    <property type="entry name" value="Bromodomain-like"/>
    <property type="match status" value="1"/>
</dbReference>
<dbReference type="InterPro" id="IPR018359">
    <property type="entry name" value="Bromodomain_CS"/>
</dbReference>
<feature type="compositionally biased region" description="Basic residues" evidence="8">
    <location>
        <begin position="176"/>
        <end position="186"/>
    </location>
</feature>
<keyword evidence="11" id="KW-1185">Reference proteome</keyword>
<dbReference type="InterPro" id="IPR003960">
    <property type="entry name" value="ATPase_AAA_CS"/>
</dbReference>
<dbReference type="InterPro" id="IPR045199">
    <property type="entry name" value="ATAD2-like"/>
</dbReference>
<evidence type="ECO:0000256" key="2">
    <source>
        <dbReference type="ARBA" id="ARBA00022741"/>
    </source>
</evidence>
<dbReference type="SMART" id="SM00297">
    <property type="entry name" value="BROMO"/>
    <property type="match status" value="1"/>
</dbReference>
<dbReference type="FunFam" id="1.10.8.60:FF:000016">
    <property type="entry name" value="ATPase family AAA domain-containing protein 2B"/>
    <property type="match status" value="1"/>
</dbReference>
<feature type="region of interest" description="Disordered" evidence="8">
    <location>
        <begin position="1037"/>
        <end position="1072"/>
    </location>
</feature>
<dbReference type="PANTHER" id="PTHR23069:SF0">
    <property type="entry name" value="TAT-BINDING HOMOLOG 7"/>
    <property type="match status" value="1"/>
</dbReference>
<dbReference type="Gene3D" id="3.40.50.300">
    <property type="entry name" value="P-loop containing nucleotide triphosphate hydrolases"/>
    <property type="match status" value="1"/>
</dbReference>
<feature type="compositionally biased region" description="Acidic residues" evidence="8">
    <location>
        <begin position="40"/>
        <end position="60"/>
    </location>
</feature>
<dbReference type="GO" id="GO:0016887">
    <property type="term" value="F:ATP hydrolysis activity"/>
    <property type="evidence" value="ECO:0007669"/>
    <property type="project" value="InterPro"/>
</dbReference>
<dbReference type="Pfam" id="PF17862">
    <property type="entry name" value="AAA_lid_3"/>
    <property type="match status" value="1"/>
</dbReference>
<feature type="compositionally biased region" description="Polar residues" evidence="8">
    <location>
        <begin position="111"/>
        <end position="123"/>
    </location>
</feature>
<dbReference type="GO" id="GO:0005634">
    <property type="term" value="C:nucleus"/>
    <property type="evidence" value="ECO:0007669"/>
    <property type="project" value="TreeGrafter"/>
</dbReference>
<comment type="function">
    <text evidence="5">Thought to form a complex that enhances transcription from repetitive DNA sequences by modulating chromatin structure.</text>
</comment>
<evidence type="ECO:0000313" key="10">
    <source>
        <dbReference type="EMBL" id="CAF2846669.1"/>
    </source>
</evidence>
<name>A0A7R8CK37_LEPSM</name>
<dbReference type="GO" id="GO:0045815">
    <property type="term" value="P:transcription initiation-coupled chromatin remodeling"/>
    <property type="evidence" value="ECO:0007669"/>
    <property type="project" value="TreeGrafter"/>
</dbReference>
<dbReference type="AlphaFoldDB" id="A0A7R8CK37"/>
<feature type="compositionally biased region" description="Basic and acidic residues" evidence="8">
    <location>
        <begin position="332"/>
        <end position="342"/>
    </location>
</feature>
<dbReference type="PROSITE" id="PS50014">
    <property type="entry name" value="BROMODOMAIN_2"/>
    <property type="match status" value="1"/>
</dbReference>
<dbReference type="SUPFAM" id="SSF52540">
    <property type="entry name" value="P-loop containing nucleoside triphosphate hydrolases"/>
    <property type="match status" value="2"/>
</dbReference>
<feature type="region of interest" description="Disordered" evidence="8">
    <location>
        <begin position="82"/>
        <end position="405"/>
    </location>
</feature>
<evidence type="ECO:0000256" key="7">
    <source>
        <dbReference type="ARBA" id="ARBA00075625"/>
    </source>
</evidence>
<dbReference type="PRINTS" id="PR00503">
    <property type="entry name" value="BROMODOMAIN"/>
</dbReference>
<feature type="compositionally biased region" description="Basic residues" evidence="8">
    <location>
        <begin position="142"/>
        <end position="153"/>
    </location>
</feature>
<dbReference type="SMART" id="SM00382">
    <property type="entry name" value="AAA"/>
    <property type="match status" value="1"/>
</dbReference>
<evidence type="ECO:0000256" key="3">
    <source>
        <dbReference type="ARBA" id="ARBA00022840"/>
    </source>
</evidence>
<evidence type="ECO:0000259" key="9">
    <source>
        <dbReference type="PROSITE" id="PS50014"/>
    </source>
</evidence>
<evidence type="ECO:0000313" key="11">
    <source>
        <dbReference type="Proteomes" id="UP000675881"/>
    </source>
</evidence>
<feature type="compositionally biased region" description="Basic and acidic residues" evidence="8">
    <location>
        <begin position="278"/>
        <end position="300"/>
    </location>
</feature>
<dbReference type="GO" id="GO:0005524">
    <property type="term" value="F:ATP binding"/>
    <property type="evidence" value="ECO:0007669"/>
    <property type="project" value="UniProtKB-KW"/>
</dbReference>
<feature type="compositionally biased region" description="Polar residues" evidence="8">
    <location>
        <begin position="1053"/>
        <end position="1072"/>
    </location>
</feature>
<dbReference type="GO" id="GO:0006334">
    <property type="term" value="P:nucleosome assembly"/>
    <property type="evidence" value="ECO:0007669"/>
    <property type="project" value="TreeGrafter"/>
</dbReference>
<feature type="compositionally biased region" description="Acidic residues" evidence="8">
    <location>
        <begin position="159"/>
        <end position="171"/>
    </location>
</feature>
<feature type="compositionally biased region" description="Basic and acidic residues" evidence="8">
    <location>
        <begin position="84"/>
        <end position="103"/>
    </location>
</feature>
<dbReference type="InterPro" id="IPR041569">
    <property type="entry name" value="AAA_lid_3"/>
</dbReference>
<keyword evidence="3" id="KW-0067">ATP-binding</keyword>
<evidence type="ECO:0000256" key="8">
    <source>
        <dbReference type="SAM" id="MobiDB-lite"/>
    </source>
</evidence>
<dbReference type="SUPFAM" id="SSF47370">
    <property type="entry name" value="Bromodomain"/>
    <property type="match status" value="1"/>
</dbReference>
<keyword evidence="2" id="KW-0547">Nucleotide-binding</keyword>